<evidence type="ECO:0000256" key="4">
    <source>
        <dbReference type="ARBA" id="ARBA00023163"/>
    </source>
</evidence>
<comment type="subcellular location">
    <subcellularLocation>
        <location evidence="1">Nucleus</location>
    </subcellularLocation>
</comment>
<dbReference type="PANTHER" id="PTHR31282">
    <property type="entry name" value="WRKY TRANSCRIPTION FACTOR 21-RELATED"/>
    <property type="match status" value="1"/>
</dbReference>
<dbReference type="Pfam" id="PF03106">
    <property type="entry name" value="WRKY"/>
    <property type="match status" value="1"/>
</dbReference>
<evidence type="ECO:0000313" key="8">
    <source>
        <dbReference type="Proteomes" id="UP001603857"/>
    </source>
</evidence>
<evidence type="ECO:0000313" key="7">
    <source>
        <dbReference type="EMBL" id="KAL2319984.1"/>
    </source>
</evidence>
<keyword evidence="5" id="KW-0539">Nucleus</keyword>
<name>A0ABD1L8Z6_9FABA</name>
<evidence type="ECO:0000256" key="2">
    <source>
        <dbReference type="ARBA" id="ARBA00023015"/>
    </source>
</evidence>
<keyword evidence="3" id="KW-0238">DNA-binding</keyword>
<keyword evidence="2" id="KW-0805">Transcription regulation</keyword>
<dbReference type="Gene3D" id="2.20.25.80">
    <property type="entry name" value="WRKY domain"/>
    <property type="match status" value="1"/>
</dbReference>
<evidence type="ECO:0000259" key="6">
    <source>
        <dbReference type="PROSITE" id="PS50811"/>
    </source>
</evidence>
<organism evidence="7 8">
    <name type="scientific">Flemingia macrophylla</name>
    <dbReference type="NCBI Taxonomy" id="520843"/>
    <lineage>
        <taxon>Eukaryota</taxon>
        <taxon>Viridiplantae</taxon>
        <taxon>Streptophyta</taxon>
        <taxon>Embryophyta</taxon>
        <taxon>Tracheophyta</taxon>
        <taxon>Spermatophyta</taxon>
        <taxon>Magnoliopsida</taxon>
        <taxon>eudicotyledons</taxon>
        <taxon>Gunneridae</taxon>
        <taxon>Pentapetalae</taxon>
        <taxon>rosids</taxon>
        <taxon>fabids</taxon>
        <taxon>Fabales</taxon>
        <taxon>Fabaceae</taxon>
        <taxon>Papilionoideae</taxon>
        <taxon>50 kb inversion clade</taxon>
        <taxon>NPAAA clade</taxon>
        <taxon>indigoferoid/millettioid clade</taxon>
        <taxon>Phaseoleae</taxon>
        <taxon>Flemingia</taxon>
    </lineage>
</organism>
<comment type="caution">
    <text evidence="7">The sequence shown here is derived from an EMBL/GenBank/DDBJ whole genome shotgun (WGS) entry which is preliminary data.</text>
</comment>
<dbReference type="InterPro" id="IPR036576">
    <property type="entry name" value="WRKY_dom_sf"/>
</dbReference>
<dbReference type="AlphaFoldDB" id="A0ABD1L8Z6"/>
<dbReference type="GO" id="GO:0005634">
    <property type="term" value="C:nucleus"/>
    <property type="evidence" value="ECO:0007669"/>
    <property type="project" value="UniProtKB-SubCell"/>
</dbReference>
<protein>
    <recommendedName>
        <fullName evidence="6">WRKY domain-containing protein</fullName>
    </recommendedName>
</protein>
<dbReference type="InterPro" id="IPR044810">
    <property type="entry name" value="WRKY_plant"/>
</dbReference>
<keyword evidence="8" id="KW-1185">Reference proteome</keyword>
<dbReference type="EMBL" id="JBGMDY010000010">
    <property type="protein sequence ID" value="KAL2319984.1"/>
    <property type="molecule type" value="Genomic_DNA"/>
</dbReference>
<gene>
    <name evidence="7" type="ORF">Fmac_028953</name>
</gene>
<dbReference type="SMART" id="SM00774">
    <property type="entry name" value="WRKY"/>
    <property type="match status" value="1"/>
</dbReference>
<dbReference type="GO" id="GO:0003677">
    <property type="term" value="F:DNA binding"/>
    <property type="evidence" value="ECO:0007669"/>
    <property type="project" value="UniProtKB-KW"/>
</dbReference>
<reference evidence="7 8" key="1">
    <citation type="submission" date="2024-08" db="EMBL/GenBank/DDBJ databases">
        <title>Insights into the chromosomal genome structure of Flemingia macrophylla.</title>
        <authorList>
            <person name="Ding Y."/>
            <person name="Zhao Y."/>
            <person name="Bi W."/>
            <person name="Wu M."/>
            <person name="Zhao G."/>
            <person name="Gong Y."/>
            <person name="Li W."/>
            <person name="Zhang P."/>
        </authorList>
    </citation>
    <scope>NUCLEOTIDE SEQUENCE [LARGE SCALE GENOMIC DNA]</scope>
    <source>
        <strain evidence="7">DYQJB</strain>
        <tissue evidence="7">Leaf</tissue>
    </source>
</reference>
<keyword evidence="4" id="KW-0804">Transcription</keyword>
<feature type="domain" description="WRKY" evidence="6">
    <location>
        <begin position="111"/>
        <end position="179"/>
    </location>
</feature>
<evidence type="ECO:0000256" key="3">
    <source>
        <dbReference type="ARBA" id="ARBA00023125"/>
    </source>
</evidence>
<evidence type="ECO:0000256" key="1">
    <source>
        <dbReference type="ARBA" id="ARBA00004123"/>
    </source>
</evidence>
<dbReference type="Proteomes" id="UP001603857">
    <property type="component" value="Unassembled WGS sequence"/>
</dbReference>
<sequence length="279" mass="32400">MDHRKICQELVRGREVANRLRQVMNEHDESSSFVQTLAKNVLRSFSNSLFLLDKYPTYEPYDVSQMQQKDSCFIISSTKSEDSQESCKSFTRKNRRGCYKRKRTTQEWEEVSETPIVDGNQWRKYGQKKILEAKYSRSYYRCSHKNDQNCQASKQVQRIQEEPPLYKTTYFGHHTCNNDLLNSEIILDSNSSPAETSILLSFNNTFPNPTKQECPFLSSFHPSPSSDCYMHPPELEATLDDSSRNNNNDVTLSPRQWDDISTLLDSADLDDAFHHFGGF</sequence>
<dbReference type="InterPro" id="IPR003657">
    <property type="entry name" value="WRKY_dom"/>
</dbReference>
<evidence type="ECO:0000256" key="5">
    <source>
        <dbReference type="ARBA" id="ARBA00023242"/>
    </source>
</evidence>
<dbReference type="SUPFAM" id="SSF118290">
    <property type="entry name" value="WRKY DNA-binding domain"/>
    <property type="match status" value="1"/>
</dbReference>
<accession>A0ABD1L8Z6</accession>
<dbReference type="PROSITE" id="PS50811">
    <property type="entry name" value="WRKY"/>
    <property type="match status" value="1"/>
</dbReference>
<proteinExistence type="predicted"/>